<comment type="caution">
    <text evidence="2">The sequence shown here is derived from an EMBL/GenBank/DDBJ whole genome shotgun (WGS) entry which is preliminary data.</text>
</comment>
<dbReference type="Proteomes" id="UP001409585">
    <property type="component" value="Unassembled WGS sequence"/>
</dbReference>
<dbReference type="GO" id="GO:0008081">
    <property type="term" value="F:phosphoric diester hydrolase activity"/>
    <property type="evidence" value="ECO:0007669"/>
    <property type="project" value="InterPro"/>
</dbReference>
<dbReference type="PANTHER" id="PTHR46211">
    <property type="entry name" value="GLYCEROPHOSPHORYL DIESTER PHOSPHODIESTERASE"/>
    <property type="match status" value="1"/>
</dbReference>
<evidence type="ECO:0000259" key="1">
    <source>
        <dbReference type="PROSITE" id="PS51704"/>
    </source>
</evidence>
<evidence type="ECO:0000313" key="2">
    <source>
        <dbReference type="EMBL" id="GAA4939134.1"/>
    </source>
</evidence>
<dbReference type="Pfam" id="PF03009">
    <property type="entry name" value="GDPD"/>
    <property type="match status" value="1"/>
</dbReference>
<keyword evidence="3" id="KW-1185">Reference proteome</keyword>
<dbReference type="RefSeq" id="WP_345419969.1">
    <property type="nucleotide sequence ID" value="NZ_AP031496.1"/>
</dbReference>
<dbReference type="InterPro" id="IPR030395">
    <property type="entry name" value="GP_PDE_dom"/>
</dbReference>
<dbReference type="EMBL" id="BAABLX010000009">
    <property type="protein sequence ID" value="GAA4939134.1"/>
    <property type="molecule type" value="Genomic_DNA"/>
</dbReference>
<feature type="domain" description="GP-PDE" evidence="1">
    <location>
        <begin position="6"/>
        <end position="233"/>
    </location>
</feature>
<accession>A0AAV3U0Z5</accession>
<dbReference type="Gene3D" id="3.20.20.190">
    <property type="entry name" value="Phosphatidylinositol (PI) phosphodiesterase"/>
    <property type="match status" value="1"/>
</dbReference>
<proteinExistence type="predicted"/>
<gene>
    <name evidence="2" type="ORF">GCM10025791_16620</name>
</gene>
<dbReference type="PANTHER" id="PTHR46211:SF1">
    <property type="entry name" value="GLYCEROPHOSPHODIESTER PHOSPHODIESTERASE, CYTOPLASMIC"/>
    <property type="match status" value="1"/>
</dbReference>
<dbReference type="PROSITE" id="PS51704">
    <property type="entry name" value="GP_PDE"/>
    <property type="match status" value="1"/>
</dbReference>
<dbReference type="AlphaFoldDB" id="A0AAV3U0Z5"/>
<name>A0AAV3U0Z5_9ALTE</name>
<sequence length="233" mass="25802">MKRSKPLCIAHRGGHAGDFKKENSLAAIKNSLAQGAQAFEIDVWLVDNELIVFHDRRLSRFTNNDKKITDCTVAELKQQADTHGFEVPTLLEIMELINGQALLNIELKGPGCATAVCQLLQQRVNAGANVPKDFVVSSFDQPQLVYCLNHFPELPRGLLICGIPADLAHQAEQLRCQFLGFSLEFISQALIDDCHKKGINAWVYTVNQADDFAQLADMGVDGIFTDYPSKFIG</sequence>
<dbReference type="CDD" id="cd08556">
    <property type="entry name" value="GDPD"/>
    <property type="match status" value="1"/>
</dbReference>
<protein>
    <submittedName>
        <fullName evidence="2">Glycerophosphodiester phosphodiesterase</fullName>
    </submittedName>
</protein>
<dbReference type="SUPFAM" id="SSF51695">
    <property type="entry name" value="PLC-like phosphodiesterases"/>
    <property type="match status" value="1"/>
</dbReference>
<organism evidence="2 3">
    <name type="scientific">Halioxenophilus aromaticivorans</name>
    <dbReference type="NCBI Taxonomy" id="1306992"/>
    <lineage>
        <taxon>Bacteria</taxon>
        <taxon>Pseudomonadati</taxon>
        <taxon>Pseudomonadota</taxon>
        <taxon>Gammaproteobacteria</taxon>
        <taxon>Alteromonadales</taxon>
        <taxon>Alteromonadaceae</taxon>
        <taxon>Halioxenophilus</taxon>
    </lineage>
</organism>
<dbReference type="InterPro" id="IPR017946">
    <property type="entry name" value="PLC-like_Pdiesterase_TIM-brl"/>
</dbReference>
<dbReference type="GO" id="GO:0006629">
    <property type="term" value="P:lipid metabolic process"/>
    <property type="evidence" value="ECO:0007669"/>
    <property type="project" value="InterPro"/>
</dbReference>
<reference evidence="3" key="1">
    <citation type="journal article" date="2019" name="Int. J. Syst. Evol. Microbiol.">
        <title>The Global Catalogue of Microorganisms (GCM) 10K type strain sequencing project: providing services to taxonomists for standard genome sequencing and annotation.</title>
        <authorList>
            <consortium name="The Broad Institute Genomics Platform"/>
            <consortium name="The Broad Institute Genome Sequencing Center for Infectious Disease"/>
            <person name="Wu L."/>
            <person name="Ma J."/>
        </authorList>
    </citation>
    <scope>NUCLEOTIDE SEQUENCE [LARGE SCALE GENOMIC DNA]</scope>
    <source>
        <strain evidence="3">JCM 19134</strain>
    </source>
</reference>
<evidence type="ECO:0000313" key="3">
    <source>
        <dbReference type="Proteomes" id="UP001409585"/>
    </source>
</evidence>